<organism evidence="1">
    <name type="scientific">viral metagenome</name>
    <dbReference type="NCBI Taxonomy" id="1070528"/>
    <lineage>
        <taxon>unclassified sequences</taxon>
        <taxon>metagenomes</taxon>
        <taxon>organismal metagenomes</taxon>
    </lineage>
</organism>
<sequence length="81" mass="9069">MSRMFYFVSIISSHEVLNDMAYSDKEIGAILKAMKSEDGVLLDHLLETPESTQMTVAELDTQLDAISSRNLWRRCADAGCV</sequence>
<dbReference type="EMBL" id="MN740610">
    <property type="protein sequence ID" value="QHU35708.1"/>
    <property type="molecule type" value="Genomic_DNA"/>
</dbReference>
<reference evidence="1" key="1">
    <citation type="journal article" date="2020" name="Nature">
        <title>Giant virus diversity and host interactions through global metagenomics.</title>
        <authorList>
            <person name="Schulz F."/>
            <person name="Roux S."/>
            <person name="Paez-Espino D."/>
            <person name="Jungbluth S."/>
            <person name="Walsh D.A."/>
            <person name="Denef V.J."/>
            <person name="McMahon K.D."/>
            <person name="Konstantinidis K.T."/>
            <person name="Eloe-Fadrosh E.A."/>
            <person name="Kyrpides N.C."/>
            <person name="Woyke T."/>
        </authorList>
    </citation>
    <scope>NUCLEOTIDE SEQUENCE</scope>
    <source>
        <strain evidence="1">GVMAG-S-1029409-49</strain>
    </source>
</reference>
<name>A0A6C0M080_9ZZZZ</name>
<proteinExistence type="predicted"/>
<protein>
    <submittedName>
        <fullName evidence="1">Uncharacterized protein</fullName>
    </submittedName>
</protein>
<accession>A0A6C0M080</accession>
<evidence type="ECO:0000313" key="1">
    <source>
        <dbReference type="EMBL" id="QHU35708.1"/>
    </source>
</evidence>
<dbReference type="AlphaFoldDB" id="A0A6C0M080"/>